<name>A0A380BGW1_SPHSI</name>
<evidence type="ECO:0000256" key="1">
    <source>
        <dbReference type="SAM" id="MobiDB-lite"/>
    </source>
</evidence>
<dbReference type="InterPro" id="IPR025250">
    <property type="entry name" value="DUF4199"/>
</dbReference>
<protein>
    <recommendedName>
        <fullName evidence="5">DUF4199 domain-containing protein</fullName>
    </recommendedName>
</protein>
<dbReference type="RefSeq" id="WP_115169146.1">
    <property type="nucleotide sequence ID" value="NZ_UGYW01000002.1"/>
</dbReference>
<dbReference type="EMBL" id="UGYW01000002">
    <property type="protein sequence ID" value="SUJ01261.1"/>
    <property type="molecule type" value="Genomic_DNA"/>
</dbReference>
<proteinExistence type="predicted"/>
<accession>A0A380BGW1</accession>
<evidence type="ECO:0000313" key="3">
    <source>
        <dbReference type="EMBL" id="SUJ01261.1"/>
    </source>
</evidence>
<feature type="transmembrane region" description="Helical" evidence="2">
    <location>
        <begin position="21"/>
        <end position="38"/>
    </location>
</feature>
<sequence>MTDQLSLQEPDGKKQSITYGLYLGIIALVLGIVTMYISKSTTSLVVLFGVSGVLNLVVFLAVAVLFSISIRKSIGGYWSFSEALKKIFIMFAVAALLSSLGSFAFTKFVEPTIQEEVINNTSNLTIEMLEKSGAGDAQIDEATAKLDEQKAEISKMSFWQFFRGIGITMIFYFVLALILAAILKKEKPFFQQHPNVDPNTDPNANYGAWPDQNNPN</sequence>
<gene>
    <name evidence="3" type="ORF">NCTC11388_00739</name>
</gene>
<evidence type="ECO:0008006" key="5">
    <source>
        <dbReference type="Google" id="ProtNLM"/>
    </source>
</evidence>
<dbReference type="SUPFAM" id="SSF103473">
    <property type="entry name" value="MFS general substrate transporter"/>
    <property type="match status" value="1"/>
</dbReference>
<feature type="transmembrane region" description="Helical" evidence="2">
    <location>
        <begin position="87"/>
        <end position="105"/>
    </location>
</feature>
<keyword evidence="2" id="KW-0812">Transmembrane</keyword>
<reference evidence="3 4" key="1">
    <citation type="submission" date="2018-06" db="EMBL/GenBank/DDBJ databases">
        <authorList>
            <consortium name="Pathogen Informatics"/>
            <person name="Doyle S."/>
        </authorList>
    </citation>
    <scope>NUCLEOTIDE SEQUENCE [LARGE SCALE GENOMIC DNA]</scope>
    <source>
        <strain evidence="3 4">NCTC11388</strain>
    </source>
</reference>
<dbReference type="InterPro" id="IPR036259">
    <property type="entry name" value="MFS_trans_sf"/>
</dbReference>
<organism evidence="3 4">
    <name type="scientific">Sphingobacterium spiritivorum</name>
    <name type="common">Flavobacterium spiritivorum</name>
    <dbReference type="NCBI Taxonomy" id="258"/>
    <lineage>
        <taxon>Bacteria</taxon>
        <taxon>Pseudomonadati</taxon>
        <taxon>Bacteroidota</taxon>
        <taxon>Sphingobacteriia</taxon>
        <taxon>Sphingobacteriales</taxon>
        <taxon>Sphingobacteriaceae</taxon>
        <taxon>Sphingobacterium</taxon>
    </lineage>
</organism>
<dbReference type="Proteomes" id="UP000254893">
    <property type="component" value="Unassembled WGS sequence"/>
</dbReference>
<evidence type="ECO:0000256" key="2">
    <source>
        <dbReference type="SAM" id="Phobius"/>
    </source>
</evidence>
<keyword evidence="2" id="KW-0472">Membrane</keyword>
<dbReference type="AlphaFoldDB" id="A0A380BGW1"/>
<feature type="transmembrane region" description="Helical" evidence="2">
    <location>
        <begin position="161"/>
        <end position="183"/>
    </location>
</feature>
<evidence type="ECO:0000313" key="4">
    <source>
        <dbReference type="Proteomes" id="UP000254893"/>
    </source>
</evidence>
<keyword evidence="2" id="KW-1133">Transmembrane helix</keyword>
<dbReference type="Pfam" id="PF13858">
    <property type="entry name" value="DUF4199"/>
    <property type="match status" value="1"/>
</dbReference>
<feature type="region of interest" description="Disordered" evidence="1">
    <location>
        <begin position="193"/>
        <end position="216"/>
    </location>
</feature>
<feature type="compositionally biased region" description="Polar residues" evidence="1">
    <location>
        <begin position="193"/>
        <end position="203"/>
    </location>
</feature>
<feature type="transmembrane region" description="Helical" evidence="2">
    <location>
        <begin position="44"/>
        <end position="66"/>
    </location>
</feature>